<keyword evidence="2" id="KW-1185">Reference proteome</keyword>
<sequence length="306" mass="34315">MFLRSKLRNVAFIQGEAPSDRGKGEWERGLLSRILFFGGCNETERGGPSPIPEKEITAVVHCLRTWRHYEPGSAPGVYTGSKDAQPRSIECADNEAVDMVNSLVSASFFPLDRRLLMRVIEEAIAVFFFFAANASLLIEPFSGCLCSFCPFRSGEKFSGDELLSLLSSVISPRSGATELTPNIPRGFKKHLIMLPRDALWLQTSVLERPCLARALATSKERRPLPYTTKKPDCVTLSQISIYDMHFKSDATPPRSLLAFSVSFQGTEELEVKPAFPHQCMSRLPRYETYMLRTITPAIPDRTLVRF</sequence>
<dbReference type="AlphaFoldDB" id="A0AAN9JDZ2"/>
<protein>
    <submittedName>
        <fullName evidence="1">Uncharacterized protein</fullName>
    </submittedName>
</protein>
<proteinExistence type="predicted"/>
<evidence type="ECO:0000313" key="2">
    <source>
        <dbReference type="Proteomes" id="UP001367508"/>
    </source>
</evidence>
<dbReference type="Proteomes" id="UP001367508">
    <property type="component" value="Unassembled WGS sequence"/>
</dbReference>
<comment type="caution">
    <text evidence="1">The sequence shown here is derived from an EMBL/GenBank/DDBJ whole genome shotgun (WGS) entry which is preliminary data.</text>
</comment>
<gene>
    <name evidence="1" type="ORF">VNO77_50198</name>
</gene>
<evidence type="ECO:0000313" key="1">
    <source>
        <dbReference type="EMBL" id="KAK7296486.1"/>
    </source>
</evidence>
<organism evidence="1 2">
    <name type="scientific">Canavalia gladiata</name>
    <name type="common">Sword bean</name>
    <name type="synonym">Dolichos gladiatus</name>
    <dbReference type="NCBI Taxonomy" id="3824"/>
    <lineage>
        <taxon>Eukaryota</taxon>
        <taxon>Viridiplantae</taxon>
        <taxon>Streptophyta</taxon>
        <taxon>Embryophyta</taxon>
        <taxon>Tracheophyta</taxon>
        <taxon>Spermatophyta</taxon>
        <taxon>Magnoliopsida</taxon>
        <taxon>eudicotyledons</taxon>
        <taxon>Gunneridae</taxon>
        <taxon>Pentapetalae</taxon>
        <taxon>rosids</taxon>
        <taxon>fabids</taxon>
        <taxon>Fabales</taxon>
        <taxon>Fabaceae</taxon>
        <taxon>Papilionoideae</taxon>
        <taxon>50 kb inversion clade</taxon>
        <taxon>NPAAA clade</taxon>
        <taxon>indigoferoid/millettioid clade</taxon>
        <taxon>Phaseoleae</taxon>
        <taxon>Canavalia</taxon>
    </lineage>
</organism>
<reference evidence="1 2" key="1">
    <citation type="submission" date="2024-01" db="EMBL/GenBank/DDBJ databases">
        <title>The genomes of 5 underutilized Papilionoideae crops provide insights into root nodulation and disease resistanc.</title>
        <authorList>
            <person name="Jiang F."/>
        </authorList>
    </citation>
    <scope>NUCLEOTIDE SEQUENCE [LARGE SCALE GENOMIC DNA]</scope>
    <source>
        <strain evidence="1">LVBAO_FW01</strain>
        <tissue evidence="1">Leaves</tissue>
    </source>
</reference>
<accession>A0AAN9JDZ2</accession>
<name>A0AAN9JDZ2_CANGL</name>
<dbReference type="EMBL" id="JAYMYQ010000069">
    <property type="protein sequence ID" value="KAK7296486.1"/>
    <property type="molecule type" value="Genomic_DNA"/>
</dbReference>